<gene>
    <name evidence="3" type="ORF">GGP82_002916</name>
</gene>
<keyword evidence="2" id="KW-1133">Transmembrane helix</keyword>
<proteinExistence type="predicted"/>
<dbReference type="AlphaFoldDB" id="A0A9X2U3U6"/>
<accession>A0A9X2U3U6</accession>
<name>A0A9X2U3U6_9BACT</name>
<evidence type="ECO:0008006" key="5">
    <source>
        <dbReference type="Google" id="ProtNLM"/>
    </source>
</evidence>
<dbReference type="Proteomes" id="UP001155034">
    <property type="component" value="Unassembled WGS sequence"/>
</dbReference>
<evidence type="ECO:0000313" key="3">
    <source>
        <dbReference type="EMBL" id="MCS3866343.1"/>
    </source>
</evidence>
<feature type="region of interest" description="Disordered" evidence="1">
    <location>
        <begin position="52"/>
        <end position="90"/>
    </location>
</feature>
<sequence length="123" mass="13365">MYVLGFLFWLALAGLVGYVANERNRNPAGWALISILLSPLIGLLALIAAGDAESTGTAASNESTTSRRTGKKKAWEKQSNRSNVSEKKRKCVKKNGIRLPADYEKCPACHKPVDNGKHPLVES</sequence>
<feature type="compositionally biased region" description="Polar residues" evidence="1">
    <location>
        <begin position="54"/>
        <end position="67"/>
    </location>
</feature>
<keyword evidence="2" id="KW-0472">Membrane</keyword>
<dbReference type="EMBL" id="JANTYZ010000011">
    <property type="protein sequence ID" value="MCS3866343.1"/>
    <property type="molecule type" value="Genomic_DNA"/>
</dbReference>
<feature type="transmembrane region" description="Helical" evidence="2">
    <location>
        <begin position="27"/>
        <end position="49"/>
    </location>
</feature>
<organism evidence="3 4">
    <name type="scientific">Salinibacter ruber</name>
    <dbReference type="NCBI Taxonomy" id="146919"/>
    <lineage>
        <taxon>Bacteria</taxon>
        <taxon>Pseudomonadati</taxon>
        <taxon>Rhodothermota</taxon>
        <taxon>Rhodothermia</taxon>
        <taxon>Rhodothermales</taxon>
        <taxon>Salinibacteraceae</taxon>
        <taxon>Salinibacter</taxon>
    </lineage>
</organism>
<keyword evidence="2" id="KW-0812">Transmembrane</keyword>
<evidence type="ECO:0000256" key="2">
    <source>
        <dbReference type="SAM" id="Phobius"/>
    </source>
</evidence>
<protein>
    <recommendedName>
        <fullName evidence="5">Zinc ribbon domain-containing protein</fullName>
    </recommendedName>
</protein>
<reference evidence="3" key="1">
    <citation type="submission" date="2022-08" db="EMBL/GenBank/DDBJ databases">
        <title>Genomic Encyclopedia of Type Strains, Phase V (KMG-V): Genome sequencing to study the core and pangenomes of soil and plant-associated prokaryotes.</title>
        <authorList>
            <person name="Whitman W."/>
        </authorList>
    </citation>
    <scope>NUCLEOTIDE SEQUENCE</scope>
    <source>
        <strain evidence="3">SP2016B</strain>
    </source>
</reference>
<dbReference type="RefSeq" id="WP_259084014.1">
    <property type="nucleotide sequence ID" value="NZ_JANTYZ010000011.1"/>
</dbReference>
<comment type="caution">
    <text evidence="3">The sequence shown here is derived from an EMBL/GenBank/DDBJ whole genome shotgun (WGS) entry which is preliminary data.</text>
</comment>
<evidence type="ECO:0000256" key="1">
    <source>
        <dbReference type="SAM" id="MobiDB-lite"/>
    </source>
</evidence>
<evidence type="ECO:0000313" key="4">
    <source>
        <dbReference type="Proteomes" id="UP001155034"/>
    </source>
</evidence>